<accession>A0A2R4VXR4</accession>
<organism evidence="12 13">
    <name type="scientific">Azospirillum humicireducens</name>
    <dbReference type="NCBI Taxonomy" id="1226968"/>
    <lineage>
        <taxon>Bacteria</taxon>
        <taxon>Pseudomonadati</taxon>
        <taxon>Pseudomonadota</taxon>
        <taxon>Alphaproteobacteria</taxon>
        <taxon>Rhodospirillales</taxon>
        <taxon>Azospirillaceae</taxon>
        <taxon>Azospirillum</taxon>
    </lineage>
</organism>
<evidence type="ECO:0000256" key="8">
    <source>
        <dbReference type="ARBA" id="ARBA00022964"/>
    </source>
</evidence>
<dbReference type="InterPro" id="IPR050770">
    <property type="entry name" value="Intradiol_RC_Dioxygenase"/>
</dbReference>
<keyword evidence="8 12" id="KW-0223">Dioxygenase</keyword>
<dbReference type="PANTHER" id="PTHR33711">
    <property type="entry name" value="DIOXYGENASE, PUTATIVE (AFU_ORTHOLOGUE AFUA_2G02910)-RELATED"/>
    <property type="match status" value="1"/>
</dbReference>
<feature type="domain" description="Intradiol ring-cleavage dioxygenases" evidence="11">
    <location>
        <begin position="133"/>
        <end position="161"/>
    </location>
</feature>
<dbReference type="GO" id="GO:0018576">
    <property type="term" value="F:catechol 1,2-dioxygenase activity"/>
    <property type="evidence" value="ECO:0007669"/>
    <property type="project" value="UniProtKB-EC"/>
</dbReference>
<evidence type="ECO:0000313" key="13">
    <source>
        <dbReference type="Proteomes" id="UP000077405"/>
    </source>
</evidence>
<dbReference type="EC" id="1.13.11.1" evidence="5"/>
<evidence type="ECO:0000256" key="2">
    <source>
        <dbReference type="ARBA" id="ARBA00001965"/>
    </source>
</evidence>
<dbReference type="Pfam" id="PF00775">
    <property type="entry name" value="Dioxygenase_C"/>
    <property type="match status" value="1"/>
</dbReference>
<dbReference type="KEGG" id="ahu:A6A40_29950"/>
<dbReference type="UniPathway" id="UPA00157">
    <property type="reaction ID" value="UER00258"/>
</dbReference>
<dbReference type="GO" id="GO:0042952">
    <property type="term" value="P:beta-ketoadipate pathway"/>
    <property type="evidence" value="ECO:0007669"/>
    <property type="project" value="UniProtKB-UniPathway"/>
</dbReference>
<reference evidence="12 13" key="1">
    <citation type="submission" date="2018-04" db="EMBL/GenBank/DDBJ databases">
        <title>Complete genome sequence of the nitrogen-fixing bacterium Azospirillum humicireducens type strain SgZ-5.</title>
        <authorList>
            <person name="Yu Z."/>
        </authorList>
    </citation>
    <scope>NUCLEOTIDE SEQUENCE [LARGE SCALE GENOMIC DNA]</scope>
    <source>
        <strain evidence="12 13">SgZ-5</strain>
        <plasmid evidence="12 13">pYZ6</plasmid>
    </source>
</reference>
<keyword evidence="7" id="KW-0058">Aromatic hydrocarbons catabolism</keyword>
<evidence type="ECO:0000256" key="1">
    <source>
        <dbReference type="ARBA" id="ARBA00001312"/>
    </source>
</evidence>
<sequence>MQAKELDALLARFTQVTTGKTPNPRVKAIVDRIVRDLFVTMNEFDVTPDEFWTACNYLTELGKNNEAGLLAPGLGFEHFLDLLVEERESAAGLNENGTPRTIEGPLYVVGAPVHQGNARIDDGLDTEAEPLFMSGVVRDASGKPIPHAVVEVWHANSKGNYSIFDSSQTPFNNRGTIQTGADGRYSFQSIMPSGYACPPGSSTLQLLDLLGRHGARPAHIHFFVSAPGYRKLTTQINIKGDPLIDDDFAFATRDGLVPDVRRIDDPAAMEARGVTRPFAEIAFDFRLVEARDGLPTDVVDRARVSA</sequence>
<dbReference type="InterPro" id="IPR012801">
    <property type="entry name" value="Cchol_dOase_prob"/>
</dbReference>
<dbReference type="Pfam" id="PF04444">
    <property type="entry name" value="Dioxygenase_N"/>
    <property type="match status" value="1"/>
</dbReference>
<comment type="similarity">
    <text evidence="4">Belongs to the intradiol ring-cleavage dioxygenase family.</text>
</comment>
<keyword evidence="10" id="KW-0408">Iron</keyword>
<dbReference type="PANTHER" id="PTHR33711:SF7">
    <property type="entry name" value="INTRADIOL RING-CLEAVAGE DIOXYGENASES DOMAIN-CONTAINING PROTEIN-RELATED"/>
    <property type="match status" value="1"/>
</dbReference>
<dbReference type="GO" id="GO:0008199">
    <property type="term" value="F:ferric iron binding"/>
    <property type="evidence" value="ECO:0007669"/>
    <property type="project" value="InterPro"/>
</dbReference>
<comment type="pathway">
    <text evidence="3">Aromatic compound metabolism; beta-ketoadipate pathway; 5-oxo-4,5-dihydro-2-furylacetate from catechol: step 1/3.</text>
</comment>
<evidence type="ECO:0000256" key="5">
    <source>
        <dbReference type="ARBA" id="ARBA00013118"/>
    </source>
</evidence>
<dbReference type="InterPro" id="IPR007535">
    <property type="entry name" value="Catechol_dOase_N"/>
</dbReference>
<evidence type="ECO:0000256" key="6">
    <source>
        <dbReference type="ARBA" id="ARBA00022723"/>
    </source>
</evidence>
<gene>
    <name evidence="12" type="primary">catA</name>
    <name evidence="12" type="ORF">A6A40_29950</name>
</gene>
<comment type="catalytic activity">
    <reaction evidence="1">
        <text>catechol + O2 = cis,cis-muconate + 2 H(+)</text>
        <dbReference type="Rhea" id="RHEA:23852"/>
        <dbReference type="ChEBI" id="CHEBI:15378"/>
        <dbReference type="ChEBI" id="CHEBI:15379"/>
        <dbReference type="ChEBI" id="CHEBI:18135"/>
        <dbReference type="ChEBI" id="CHEBI:32379"/>
        <dbReference type="EC" id="1.13.11.1"/>
    </reaction>
</comment>
<dbReference type="InterPro" id="IPR015889">
    <property type="entry name" value="Intradiol_dOase_core"/>
</dbReference>
<evidence type="ECO:0000256" key="7">
    <source>
        <dbReference type="ARBA" id="ARBA00022797"/>
    </source>
</evidence>
<dbReference type="NCBIfam" id="TIGR02439">
    <property type="entry name" value="catechol_proteo"/>
    <property type="match status" value="1"/>
</dbReference>
<evidence type="ECO:0000256" key="9">
    <source>
        <dbReference type="ARBA" id="ARBA00023002"/>
    </source>
</evidence>
<dbReference type="AlphaFoldDB" id="A0A2R4VXR4"/>
<dbReference type="Proteomes" id="UP000077405">
    <property type="component" value="Plasmid pYZ6"/>
</dbReference>
<dbReference type="GO" id="GO:0019614">
    <property type="term" value="P:catechol-containing compound catabolic process"/>
    <property type="evidence" value="ECO:0007669"/>
    <property type="project" value="InterPro"/>
</dbReference>
<name>A0A2R4VXR4_9PROT</name>
<dbReference type="RefSeq" id="WP_108549424.1">
    <property type="nucleotide sequence ID" value="NZ_CP028907.1"/>
</dbReference>
<proteinExistence type="inferred from homology"/>
<dbReference type="SUPFAM" id="SSF49482">
    <property type="entry name" value="Aromatic compound dioxygenase"/>
    <property type="match status" value="1"/>
</dbReference>
<evidence type="ECO:0000259" key="11">
    <source>
        <dbReference type="PROSITE" id="PS00083"/>
    </source>
</evidence>
<keyword evidence="12" id="KW-0614">Plasmid</keyword>
<dbReference type="PROSITE" id="PS00083">
    <property type="entry name" value="INTRADIOL_DIOXYGENAS"/>
    <property type="match status" value="1"/>
</dbReference>
<geneLocation type="plasmid" evidence="12 13">
    <name>pYZ6</name>
</geneLocation>
<evidence type="ECO:0000256" key="4">
    <source>
        <dbReference type="ARBA" id="ARBA00007825"/>
    </source>
</evidence>
<protein>
    <recommendedName>
        <fullName evidence="5">catechol 1,2-dioxygenase</fullName>
        <ecNumber evidence="5">1.13.11.1</ecNumber>
    </recommendedName>
</protein>
<evidence type="ECO:0000313" key="12">
    <source>
        <dbReference type="EMBL" id="AWB09183.1"/>
    </source>
</evidence>
<evidence type="ECO:0000256" key="3">
    <source>
        <dbReference type="ARBA" id="ARBA00004957"/>
    </source>
</evidence>
<dbReference type="InterPro" id="IPR000627">
    <property type="entry name" value="Intradiol_dOase_C"/>
</dbReference>
<dbReference type="OrthoDB" id="9800887at2"/>
<comment type="cofactor">
    <cofactor evidence="2">
        <name>Fe(3+)</name>
        <dbReference type="ChEBI" id="CHEBI:29034"/>
    </cofactor>
</comment>
<evidence type="ECO:0000256" key="10">
    <source>
        <dbReference type="ARBA" id="ARBA00023004"/>
    </source>
</evidence>
<dbReference type="Gene3D" id="2.60.130.10">
    <property type="entry name" value="Aromatic compound dioxygenase"/>
    <property type="match status" value="1"/>
</dbReference>
<keyword evidence="9" id="KW-0560">Oxidoreductase</keyword>
<keyword evidence="6" id="KW-0479">Metal-binding</keyword>
<dbReference type="EMBL" id="CP028907">
    <property type="protein sequence ID" value="AWB09183.1"/>
    <property type="molecule type" value="Genomic_DNA"/>
</dbReference>
<keyword evidence="13" id="KW-1185">Reference proteome</keyword>